<dbReference type="Gene3D" id="3.40.630.30">
    <property type="match status" value="1"/>
</dbReference>
<dbReference type="Pfam" id="PF13508">
    <property type="entry name" value="Acetyltransf_7"/>
    <property type="match status" value="1"/>
</dbReference>
<dbReference type="SUPFAM" id="SSF55729">
    <property type="entry name" value="Acyl-CoA N-acyltransferases (Nat)"/>
    <property type="match status" value="1"/>
</dbReference>
<evidence type="ECO:0000259" key="1">
    <source>
        <dbReference type="PROSITE" id="PS51186"/>
    </source>
</evidence>
<comment type="caution">
    <text evidence="2">The sequence shown here is derived from an EMBL/GenBank/DDBJ whole genome shotgun (WGS) entry which is preliminary data.</text>
</comment>
<name>A0A919U3B3_9CELL</name>
<organism evidence="2 3">
    <name type="scientific">Cellulomonas chitinilytica</name>
    <dbReference type="NCBI Taxonomy" id="398759"/>
    <lineage>
        <taxon>Bacteria</taxon>
        <taxon>Bacillati</taxon>
        <taxon>Actinomycetota</taxon>
        <taxon>Actinomycetes</taxon>
        <taxon>Micrococcales</taxon>
        <taxon>Cellulomonadaceae</taxon>
        <taxon>Cellulomonas</taxon>
    </lineage>
</organism>
<dbReference type="Proteomes" id="UP000632740">
    <property type="component" value="Unassembled WGS sequence"/>
</dbReference>
<dbReference type="InterPro" id="IPR016181">
    <property type="entry name" value="Acyl_CoA_acyltransferase"/>
</dbReference>
<gene>
    <name evidence="2" type="ORF">Cch01nite_30060</name>
</gene>
<evidence type="ECO:0000313" key="2">
    <source>
        <dbReference type="EMBL" id="GIG22282.1"/>
    </source>
</evidence>
<dbReference type="GO" id="GO:0016747">
    <property type="term" value="F:acyltransferase activity, transferring groups other than amino-acyl groups"/>
    <property type="evidence" value="ECO:0007669"/>
    <property type="project" value="InterPro"/>
</dbReference>
<accession>A0A919U3B3</accession>
<dbReference type="CDD" id="cd04301">
    <property type="entry name" value="NAT_SF"/>
    <property type="match status" value="1"/>
</dbReference>
<keyword evidence="3" id="KW-1185">Reference proteome</keyword>
<feature type="domain" description="N-acetyltransferase" evidence="1">
    <location>
        <begin position="17"/>
        <end position="156"/>
    </location>
</feature>
<dbReference type="EMBL" id="BONK01000010">
    <property type="protein sequence ID" value="GIG22282.1"/>
    <property type="molecule type" value="Genomic_DNA"/>
</dbReference>
<reference evidence="2" key="1">
    <citation type="submission" date="2021-01" db="EMBL/GenBank/DDBJ databases">
        <title>Whole genome shotgun sequence of Cellulomonas chitinilytica NBRC 110799.</title>
        <authorList>
            <person name="Komaki H."/>
            <person name="Tamura T."/>
        </authorList>
    </citation>
    <scope>NUCLEOTIDE SEQUENCE</scope>
    <source>
        <strain evidence="2">NBRC 110799</strain>
    </source>
</reference>
<sequence length="165" mass="17899">MTAPPRLAGRTVTGMSGRLQTWTGAVPAVARAQVAELLEDAVAGPHPETASALVASLPAVVVCVDDEPVAAAVGRERDGGFVVRALAVERTRRRSGLGRLLLDEVSLVSGYRWVEAETDRHSVEFYRRCGFSITSLGEKYPGVERFRCLRESPDQPSRRPTDGRL</sequence>
<dbReference type="InterPro" id="IPR000182">
    <property type="entry name" value="GNAT_dom"/>
</dbReference>
<protein>
    <recommendedName>
        <fullName evidence="1">N-acetyltransferase domain-containing protein</fullName>
    </recommendedName>
</protein>
<evidence type="ECO:0000313" key="3">
    <source>
        <dbReference type="Proteomes" id="UP000632740"/>
    </source>
</evidence>
<dbReference type="PROSITE" id="PS51186">
    <property type="entry name" value="GNAT"/>
    <property type="match status" value="1"/>
</dbReference>
<proteinExistence type="predicted"/>
<dbReference type="AlphaFoldDB" id="A0A919U3B3"/>